<dbReference type="EC" id="3.1.-.-" evidence="3"/>
<dbReference type="GO" id="GO:0016787">
    <property type="term" value="F:hydrolase activity"/>
    <property type="evidence" value="ECO:0007669"/>
    <property type="project" value="UniProtKB-KW"/>
</dbReference>
<keyword evidence="3" id="KW-0378">Hydrolase</keyword>
<dbReference type="SUPFAM" id="SSF52266">
    <property type="entry name" value="SGNH hydrolase"/>
    <property type="match status" value="1"/>
</dbReference>
<dbReference type="RefSeq" id="WP_386413189.1">
    <property type="nucleotide sequence ID" value="NZ_JBHSZO010000008.1"/>
</dbReference>
<name>A0ABW2GBI0_9ACTN</name>
<accession>A0ABW2GBI0</accession>
<dbReference type="InterPro" id="IPR013830">
    <property type="entry name" value="SGNH_hydro"/>
</dbReference>
<keyword evidence="4" id="KW-1185">Reference proteome</keyword>
<dbReference type="InterPro" id="IPR036514">
    <property type="entry name" value="SGNH_hydro_sf"/>
</dbReference>
<dbReference type="Proteomes" id="UP001596413">
    <property type="component" value="Unassembled WGS sequence"/>
</dbReference>
<evidence type="ECO:0000256" key="1">
    <source>
        <dbReference type="SAM" id="SignalP"/>
    </source>
</evidence>
<dbReference type="InterPro" id="IPR037460">
    <property type="entry name" value="SEST-like"/>
</dbReference>
<feature type="domain" description="SGNH hydrolase-type esterase" evidence="2">
    <location>
        <begin position="38"/>
        <end position="277"/>
    </location>
</feature>
<sequence>MPSRVRALTAAAVATATAALCLAVPSAAHAADPLDYTALGDSYSAGSGVLPLDPDASLLCLRTSRNYPHVIAARTGASLTDATCGAAQTRHFTTSQYPGVAPQLDAVDAGTDLVTLTIGGNDNNTFIGAILACGTVGVLTLGHGSPCKDLNGDTFKNQITAGTLPALKESLRAIRAKAPNARVAILGYPWIMPASYDWTCYAKMPIARGDVPYLRDLQAHLNAAVARAAAETGAVFVDLAAASEGRDACAPWGKRWIEPVLFGTNVVPVHPNAAGEAAMADEAMKVLGL</sequence>
<dbReference type="PANTHER" id="PTHR37981:SF1">
    <property type="entry name" value="SGNH HYDROLASE-TYPE ESTERASE DOMAIN-CONTAINING PROTEIN"/>
    <property type="match status" value="1"/>
</dbReference>
<gene>
    <name evidence="3" type="ORF">ACFQLX_07135</name>
</gene>
<dbReference type="PANTHER" id="PTHR37981">
    <property type="entry name" value="LIPASE 2"/>
    <property type="match status" value="1"/>
</dbReference>
<dbReference type="Pfam" id="PF13472">
    <property type="entry name" value="Lipase_GDSL_2"/>
    <property type="match status" value="1"/>
</dbReference>
<evidence type="ECO:0000313" key="4">
    <source>
        <dbReference type="Proteomes" id="UP001596413"/>
    </source>
</evidence>
<evidence type="ECO:0000313" key="3">
    <source>
        <dbReference type="EMBL" id="MFC7217942.1"/>
    </source>
</evidence>
<comment type="caution">
    <text evidence="3">The sequence shown here is derived from an EMBL/GenBank/DDBJ whole genome shotgun (WGS) entry which is preliminary data.</text>
</comment>
<dbReference type="InterPro" id="IPR006311">
    <property type="entry name" value="TAT_signal"/>
</dbReference>
<organism evidence="3 4">
    <name type="scientific">Streptomyces polyrhachis</name>
    <dbReference type="NCBI Taxonomy" id="1282885"/>
    <lineage>
        <taxon>Bacteria</taxon>
        <taxon>Bacillati</taxon>
        <taxon>Actinomycetota</taxon>
        <taxon>Actinomycetes</taxon>
        <taxon>Kitasatosporales</taxon>
        <taxon>Streptomycetaceae</taxon>
        <taxon>Streptomyces</taxon>
    </lineage>
</organism>
<dbReference type="Gene3D" id="3.40.50.1110">
    <property type="entry name" value="SGNH hydrolase"/>
    <property type="match status" value="1"/>
</dbReference>
<protein>
    <submittedName>
        <fullName evidence="3">SGNH/GDSL hydrolase family protein</fullName>
        <ecNumber evidence="3">3.1.-.-</ecNumber>
    </submittedName>
</protein>
<keyword evidence="1" id="KW-0732">Signal</keyword>
<dbReference type="PROSITE" id="PS51318">
    <property type="entry name" value="TAT"/>
    <property type="match status" value="1"/>
</dbReference>
<feature type="signal peptide" evidence="1">
    <location>
        <begin position="1"/>
        <end position="30"/>
    </location>
</feature>
<feature type="chain" id="PRO_5046243025" evidence="1">
    <location>
        <begin position="31"/>
        <end position="289"/>
    </location>
</feature>
<dbReference type="EMBL" id="JBHSZO010000008">
    <property type="protein sequence ID" value="MFC7217942.1"/>
    <property type="molecule type" value="Genomic_DNA"/>
</dbReference>
<proteinExistence type="predicted"/>
<dbReference type="CDD" id="cd01823">
    <property type="entry name" value="SEST_like"/>
    <property type="match status" value="1"/>
</dbReference>
<evidence type="ECO:0000259" key="2">
    <source>
        <dbReference type="Pfam" id="PF13472"/>
    </source>
</evidence>
<reference evidence="4" key="1">
    <citation type="journal article" date="2019" name="Int. J. Syst. Evol. Microbiol.">
        <title>The Global Catalogue of Microorganisms (GCM) 10K type strain sequencing project: providing services to taxonomists for standard genome sequencing and annotation.</title>
        <authorList>
            <consortium name="The Broad Institute Genomics Platform"/>
            <consortium name="The Broad Institute Genome Sequencing Center for Infectious Disease"/>
            <person name="Wu L."/>
            <person name="Ma J."/>
        </authorList>
    </citation>
    <scope>NUCLEOTIDE SEQUENCE [LARGE SCALE GENOMIC DNA]</scope>
    <source>
        <strain evidence="4">CGMCC 1.13681</strain>
    </source>
</reference>